<dbReference type="PANTHER" id="PTHR48048:SF20">
    <property type="entry name" value="GLYCOSYLTRANSFERASE"/>
    <property type="match status" value="1"/>
</dbReference>
<protein>
    <recommendedName>
        <fullName evidence="4">Glycosyltransferase</fullName>
        <ecNumber evidence="4">2.4.1.-</ecNumber>
    </recommendedName>
</protein>
<dbReference type="CDD" id="cd03784">
    <property type="entry name" value="GT1_Gtf-like"/>
    <property type="match status" value="1"/>
</dbReference>
<dbReference type="Gene3D" id="3.40.50.2000">
    <property type="entry name" value="Glycogen Phosphorylase B"/>
    <property type="match status" value="2"/>
</dbReference>
<dbReference type="InterPro" id="IPR002213">
    <property type="entry name" value="UDP_glucos_trans"/>
</dbReference>
<dbReference type="PANTHER" id="PTHR48048">
    <property type="entry name" value="GLYCOSYLTRANSFERASE"/>
    <property type="match status" value="1"/>
</dbReference>
<dbReference type="Proteomes" id="UP001227230">
    <property type="component" value="Chromosome 18"/>
</dbReference>
<dbReference type="SUPFAM" id="SSF53756">
    <property type="entry name" value="UDP-Glycosyltransferase/glycogen phosphorylase"/>
    <property type="match status" value="1"/>
</dbReference>
<organism evidence="5 6">
    <name type="scientific">Vitis vinifera</name>
    <name type="common">Grape</name>
    <dbReference type="NCBI Taxonomy" id="29760"/>
    <lineage>
        <taxon>Eukaryota</taxon>
        <taxon>Viridiplantae</taxon>
        <taxon>Streptophyta</taxon>
        <taxon>Embryophyta</taxon>
        <taxon>Tracheophyta</taxon>
        <taxon>Spermatophyta</taxon>
        <taxon>Magnoliopsida</taxon>
        <taxon>eudicotyledons</taxon>
        <taxon>Gunneridae</taxon>
        <taxon>Pentapetalae</taxon>
        <taxon>rosids</taxon>
        <taxon>Vitales</taxon>
        <taxon>Vitaceae</taxon>
        <taxon>Viteae</taxon>
        <taxon>Vitis</taxon>
    </lineage>
</organism>
<name>A0ABY9DUH4_VITVI</name>
<keyword evidence="6" id="KW-1185">Reference proteome</keyword>
<dbReference type="InterPro" id="IPR050481">
    <property type="entry name" value="UDP-glycosyltransf_plant"/>
</dbReference>
<evidence type="ECO:0000313" key="5">
    <source>
        <dbReference type="EMBL" id="WKA11389.1"/>
    </source>
</evidence>
<dbReference type="PROSITE" id="PS00375">
    <property type="entry name" value="UDPGT"/>
    <property type="match status" value="1"/>
</dbReference>
<evidence type="ECO:0000256" key="3">
    <source>
        <dbReference type="RuleBase" id="RU003718"/>
    </source>
</evidence>
<dbReference type="EC" id="2.4.1.-" evidence="4"/>
<reference evidence="5 6" key="1">
    <citation type="journal article" date="2023" name="Hortic Res">
        <title>The complete reference genome for grapevine (Vitis vinifera L.) genetics and breeding.</title>
        <authorList>
            <person name="Shi X."/>
            <person name="Cao S."/>
            <person name="Wang X."/>
            <person name="Huang S."/>
            <person name="Wang Y."/>
            <person name="Liu Z."/>
            <person name="Liu W."/>
            <person name="Leng X."/>
            <person name="Peng Y."/>
            <person name="Wang N."/>
            <person name="Wang Y."/>
            <person name="Ma Z."/>
            <person name="Xu X."/>
            <person name="Zhang F."/>
            <person name="Xue H."/>
            <person name="Zhong H."/>
            <person name="Wang Y."/>
            <person name="Zhang K."/>
            <person name="Velt A."/>
            <person name="Avia K."/>
            <person name="Holtgrawe D."/>
            <person name="Grimplet J."/>
            <person name="Matus J.T."/>
            <person name="Ware D."/>
            <person name="Wu X."/>
            <person name="Wang H."/>
            <person name="Liu C."/>
            <person name="Fang Y."/>
            <person name="Rustenholz C."/>
            <person name="Cheng Z."/>
            <person name="Xiao H."/>
            <person name="Zhou Y."/>
        </authorList>
    </citation>
    <scope>NUCLEOTIDE SEQUENCE [LARGE SCALE GENOMIC DNA]</scope>
    <source>
        <strain evidence="6">cv. Pinot noir / PN40024</strain>
        <tissue evidence="5">Leaf</tissue>
    </source>
</reference>
<evidence type="ECO:0000256" key="4">
    <source>
        <dbReference type="RuleBase" id="RU362057"/>
    </source>
</evidence>
<evidence type="ECO:0000313" key="6">
    <source>
        <dbReference type="Proteomes" id="UP001227230"/>
    </source>
</evidence>
<dbReference type="Pfam" id="PF00201">
    <property type="entry name" value="UDPGT"/>
    <property type="match status" value="1"/>
</dbReference>
<dbReference type="EMBL" id="CP126665">
    <property type="protein sequence ID" value="WKA11389.1"/>
    <property type="molecule type" value="Genomic_DNA"/>
</dbReference>
<comment type="similarity">
    <text evidence="1 3">Belongs to the UDP-glycosyltransferase family.</text>
</comment>
<evidence type="ECO:0000256" key="1">
    <source>
        <dbReference type="ARBA" id="ARBA00009995"/>
    </source>
</evidence>
<gene>
    <name evidence="5" type="ORF">VitviT2T_028891</name>
</gene>
<keyword evidence="3" id="KW-0328">Glycosyltransferase</keyword>
<accession>A0ABY9DUH4</accession>
<dbReference type="InterPro" id="IPR035595">
    <property type="entry name" value="UDP_glycos_trans_CS"/>
</dbReference>
<keyword evidence="2 3" id="KW-0808">Transferase</keyword>
<sequence length="527" mass="58851">MMLWKTYPQFYINKQKVSTVTCLSHQEVQTGFYIFEAKDQTKNATLDMEGKIVIFPAAGLSHLVPMVELAKLILHRHPLRFSVTVLLPYGPFATPAASSYIHRLSQTNPSIAFHHFSHPSDDTSTIHRSREAALFQFLHISAAHVVDYLQQPTKATGICALIGQFFTTSLLEAARELGIPTYHFFTSGAAALAFFLHFPTIHDRTTESFKDLPTEVFGFPGLPPLKATHMPELVLDRDEAGYHGMLYFSQHLPESNGIIANTFEEFEPKATQAIEDGTCLLNRPTPPIYYMGPLIGEACEGEGHAVTADQHCSLTWLDTQPTRSVVFLCFGSRGTFLREQIKEIAKGLENSGQRFLWVVKNPKEGKGKKIEESTDVDLEALLPEEFLERTRDRGLVVKAWAPQVAVLNHPSLGGFVTHCGWNSVLEAVVAGVPMVAWPLYAEQQLNKAVLVEDMKMAIGMEESNEDGFVSGEEVEKRVRELMEGEEGRELRERSRKKREMALAAWREKGSSTTALAKLLDIWAHGGV</sequence>
<evidence type="ECO:0000256" key="2">
    <source>
        <dbReference type="ARBA" id="ARBA00022679"/>
    </source>
</evidence>
<proteinExistence type="inferred from homology"/>